<feature type="transmembrane region" description="Helical" evidence="10">
    <location>
        <begin position="234"/>
        <end position="259"/>
    </location>
</feature>
<feature type="transmembrane region" description="Helical" evidence="10">
    <location>
        <begin position="314"/>
        <end position="337"/>
    </location>
</feature>
<evidence type="ECO:0000256" key="7">
    <source>
        <dbReference type="ARBA" id="ARBA00022989"/>
    </source>
</evidence>
<dbReference type="PIRSF" id="PIRSF006603">
    <property type="entry name" value="DinF"/>
    <property type="match status" value="1"/>
</dbReference>
<evidence type="ECO:0000256" key="10">
    <source>
        <dbReference type="SAM" id="Phobius"/>
    </source>
</evidence>
<feature type="transmembrane region" description="Helical" evidence="10">
    <location>
        <begin position="195"/>
        <end position="214"/>
    </location>
</feature>
<dbReference type="RefSeq" id="WP_271012780.1">
    <property type="nucleotide sequence ID" value="NZ_JAQIFT010000055.1"/>
</dbReference>
<feature type="transmembrane region" description="Helical" evidence="10">
    <location>
        <begin position="92"/>
        <end position="115"/>
    </location>
</feature>
<keyword evidence="12" id="KW-1185">Reference proteome</keyword>
<reference evidence="11" key="1">
    <citation type="journal article" date="2023" name="Int. J. Syst. Evol. Microbiol.">
        <title>&lt;i&gt;Holtiella tumoricola&lt;/i&gt; gen. nov. sp. nov., isolated from a human clinical sample.</title>
        <authorList>
            <person name="Allen-Vercoe E."/>
            <person name="Daigneault M.C."/>
            <person name="Vancuren S.J."/>
            <person name="Cochrane K."/>
            <person name="O'Neal L.L."/>
            <person name="Sankaranarayanan K."/>
            <person name="Lawson P.A."/>
        </authorList>
    </citation>
    <scope>NUCLEOTIDE SEQUENCE</scope>
    <source>
        <strain evidence="11">CC70A</strain>
    </source>
</reference>
<evidence type="ECO:0000313" key="12">
    <source>
        <dbReference type="Proteomes" id="UP001169242"/>
    </source>
</evidence>
<proteinExistence type="inferred from homology"/>
<keyword evidence="4" id="KW-0813">Transport</keyword>
<evidence type="ECO:0000256" key="6">
    <source>
        <dbReference type="ARBA" id="ARBA00022692"/>
    </source>
</evidence>
<feature type="transmembrane region" description="Helical" evidence="10">
    <location>
        <begin position="12"/>
        <end position="35"/>
    </location>
</feature>
<feature type="transmembrane region" description="Helical" evidence="10">
    <location>
        <begin position="135"/>
        <end position="152"/>
    </location>
</feature>
<evidence type="ECO:0000256" key="8">
    <source>
        <dbReference type="ARBA" id="ARBA00023136"/>
    </source>
</evidence>
<comment type="subcellular location">
    <subcellularLocation>
        <location evidence="1">Cell membrane</location>
        <topology evidence="1">Multi-pass membrane protein</topology>
    </subcellularLocation>
</comment>
<dbReference type="InterPro" id="IPR002528">
    <property type="entry name" value="MATE_fam"/>
</dbReference>
<keyword evidence="6 10" id="KW-0812">Transmembrane</keyword>
<comment type="caution">
    <text evidence="11">The sequence shown here is derived from an EMBL/GenBank/DDBJ whole genome shotgun (WGS) entry which is preliminary data.</text>
</comment>
<comment type="similarity">
    <text evidence="2">Belongs to the multi antimicrobial extrusion (MATE) (TC 2.A.66.1) family. MepA subfamily.</text>
</comment>
<keyword evidence="7 10" id="KW-1133">Transmembrane helix</keyword>
<dbReference type="PANTHER" id="PTHR43823:SF3">
    <property type="entry name" value="MULTIDRUG EXPORT PROTEIN MEPA"/>
    <property type="match status" value="1"/>
</dbReference>
<accession>A0AA42DPG8</accession>
<protein>
    <recommendedName>
        <fullName evidence="3">Multidrug export protein MepA</fullName>
    </recommendedName>
</protein>
<dbReference type="InterPro" id="IPR051327">
    <property type="entry name" value="MATE_MepA_subfamily"/>
</dbReference>
<dbReference type="GO" id="GO:0015297">
    <property type="term" value="F:antiporter activity"/>
    <property type="evidence" value="ECO:0007669"/>
    <property type="project" value="InterPro"/>
</dbReference>
<keyword evidence="5" id="KW-1003">Cell membrane</keyword>
<dbReference type="Pfam" id="PF01554">
    <property type="entry name" value="MatE"/>
    <property type="match status" value="2"/>
</dbReference>
<keyword evidence="8 10" id="KW-0472">Membrane</keyword>
<evidence type="ECO:0000256" key="2">
    <source>
        <dbReference type="ARBA" id="ARBA00008417"/>
    </source>
</evidence>
<dbReference type="GO" id="GO:0005886">
    <property type="term" value="C:plasma membrane"/>
    <property type="evidence" value="ECO:0007669"/>
    <property type="project" value="UniProtKB-SubCell"/>
</dbReference>
<feature type="transmembrane region" description="Helical" evidence="10">
    <location>
        <begin position="389"/>
        <end position="410"/>
    </location>
</feature>
<dbReference type="InterPro" id="IPR048279">
    <property type="entry name" value="MdtK-like"/>
</dbReference>
<gene>
    <name evidence="11" type="ORF">PBV87_15030</name>
</gene>
<dbReference type="GO" id="GO:0046677">
    <property type="term" value="P:response to antibiotic"/>
    <property type="evidence" value="ECO:0007669"/>
    <property type="project" value="UniProtKB-KW"/>
</dbReference>
<organism evidence="11 12">
    <name type="scientific">Holtiella tumoricola</name>
    <dbReference type="NCBI Taxonomy" id="3018743"/>
    <lineage>
        <taxon>Bacteria</taxon>
        <taxon>Bacillati</taxon>
        <taxon>Bacillota</taxon>
        <taxon>Clostridia</taxon>
        <taxon>Lachnospirales</taxon>
        <taxon>Cellulosilyticaceae</taxon>
        <taxon>Holtiella</taxon>
    </lineage>
</organism>
<evidence type="ECO:0000256" key="3">
    <source>
        <dbReference type="ARBA" id="ARBA00022106"/>
    </source>
</evidence>
<dbReference type="GO" id="GO:0042910">
    <property type="term" value="F:xenobiotic transmembrane transporter activity"/>
    <property type="evidence" value="ECO:0007669"/>
    <property type="project" value="InterPro"/>
</dbReference>
<feature type="transmembrane region" description="Helical" evidence="10">
    <location>
        <begin position="164"/>
        <end position="183"/>
    </location>
</feature>
<dbReference type="EMBL" id="JAQIFT010000055">
    <property type="protein sequence ID" value="MDA3732789.1"/>
    <property type="molecule type" value="Genomic_DNA"/>
</dbReference>
<feature type="transmembrane region" description="Helical" evidence="10">
    <location>
        <begin position="271"/>
        <end position="293"/>
    </location>
</feature>
<keyword evidence="9" id="KW-0046">Antibiotic resistance</keyword>
<evidence type="ECO:0000313" key="11">
    <source>
        <dbReference type="EMBL" id="MDA3732789.1"/>
    </source>
</evidence>
<dbReference type="AlphaFoldDB" id="A0AA42DPG8"/>
<dbReference type="Proteomes" id="UP001169242">
    <property type="component" value="Unassembled WGS sequence"/>
</dbReference>
<dbReference type="PANTHER" id="PTHR43823">
    <property type="entry name" value="SPORULATION PROTEIN YKVU"/>
    <property type="match status" value="1"/>
</dbReference>
<name>A0AA42DPG8_9FIRM</name>
<sequence length="449" mass="48877">MNLDFILNGNLLKVWTKFVSASVIGVILSTVYTMVDGIFVGQGAGEAGLAGVNLAWPAVTIILGIGLLFGAGASSLISIYIGQHKQEKAEQLLGTVMKSLLIVGVILMILGFIIADPIVKFLGANGDTYQYTKDYFLVIYMMAIPYLLANALNPLVRADGNPHLSMIMVGAGAIGNIILDWLFVIELGWGTKGAALATGAGVIFSTIIGLWYFLSGKSHIKFHKKYFVIDKSLLIEVIKVGFVSFMIQLSIGIVILVQNKILYLYGNTADIAIFSVAGYTISLYIQLCVGISQGMQPLIGYHYGADSTKRMHRLLQITLIASIIIGVLLLLCLISYGEYFIKLFGIDSSLLPLAYKRIVIFCLGSPCIGIVYTMGAYYQSIHRNIESNIVSLGRSFVLQILFSIVLPPFIGVEGIFYAQPLSDIGSIFILAGVMAYSYMRHKSKQVEIS</sequence>
<dbReference type="NCBIfam" id="TIGR00797">
    <property type="entry name" value="matE"/>
    <property type="match status" value="1"/>
</dbReference>
<evidence type="ECO:0000256" key="9">
    <source>
        <dbReference type="ARBA" id="ARBA00023251"/>
    </source>
</evidence>
<evidence type="ECO:0000256" key="4">
    <source>
        <dbReference type="ARBA" id="ARBA00022448"/>
    </source>
</evidence>
<evidence type="ECO:0000256" key="5">
    <source>
        <dbReference type="ARBA" id="ARBA00022475"/>
    </source>
</evidence>
<dbReference type="InterPro" id="IPR045070">
    <property type="entry name" value="MATE_MepA-like"/>
</dbReference>
<evidence type="ECO:0000256" key="1">
    <source>
        <dbReference type="ARBA" id="ARBA00004651"/>
    </source>
</evidence>
<feature type="transmembrane region" description="Helical" evidence="10">
    <location>
        <begin position="357"/>
        <end position="377"/>
    </location>
</feature>
<feature type="transmembrane region" description="Helical" evidence="10">
    <location>
        <begin position="55"/>
        <end position="80"/>
    </location>
</feature>
<dbReference type="CDD" id="cd13143">
    <property type="entry name" value="MATE_MepA_like"/>
    <property type="match status" value="1"/>
</dbReference>
<feature type="transmembrane region" description="Helical" evidence="10">
    <location>
        <begin position="416"/>
        <end position="439"/>
    </location>
</feature>